<organism evidence="2 3">
    <name type="scientific">Ricinus communis</name>
    <name type="common">Castor bean</name>
    <dbReference type="NCBI Taxonomy" id="3988"/>
    <lineage>
        <taxon>Eukaryota</taxon>
        <taxon>Viridiplantae</taxon>
        <taxon>Streptophyta</taxon>
        <taxon>Embryophyta</taxon>
        <taxon>Tracheophyta</taxon>
        <taxon>Spermatophyta</taxon>
        <taxon>Magnoliopsida</taxon>
        <taxon>eudicotyledons</taxon>
        <taxon>Gunneridae</taxon>
        <taxon>Pentapetalae</taxon>
        <taxon>rosids</taxon>
        <taxon>fabids</taxon>
        <taxon>Malpighiales</taxon>
        <taxon>Euphorbiaceae</taxon>
        <taxon>Acalyphoideae</taxon>
        <taxon>Acalypheae</taxon>
        <taxon>Ricinus</taxon>
    </lineage>
</organism>
<protein>
    <submittedName>
        <fullName evidence="2">Uncharacterized protein</fullName>
    </submittedName>
</protein>
<proteinExistence type="predicted"/>
<dbReference type="EMBL" id="EQ973790">
    <property type="protein sequence ID" value="EEF47175.1"/>
    <property type="molecule type" value="Genomic_DNA"/>
</dbReference>
<keyword evidence="1" id="KW-0732">Signal</keyword>
<name>B9RN52_RICCO</name>
<dbReference type="GO" id="GO:0009507">
    <property type="term" value="C:chloroplast"/>
    <property type="evidence" value="ECO:0000318"/>
    <property type="project" value="GO_Central"/>
</dbReference>
<evidence type="ECO:0000256" key="1">
    <source>
        <dbReference type="SAM" id="SignalP"/>
    </source>
</evidence>
<reference evidence="3" key="1">
    <citation type="journal article" date="2010" name="Nat. Biotechnol.">
        <title>Draft genome sequence of the oilseed species Ricinus communis.</title>
        <authorList>
            <person name="Chan A.P."/>
            <person name="Crabtree J."/>
            <person name="Zhao Q."/>
            <person name="Lorenzi H."/>
            <person name="Orvis J."/>
            <person name="Puiu D."/>
            <person name="Melake-Berhan A."/>
            <person name="Jones K.M."/>
            <person name="Redman J."/>
            <person name="Chen G."/>
            <person name="Cahoon E.B."/>
            <person name="Gedil M."/>
            <person name="Stanke M."/>
            <person name="Haas B.J."/>
            <person name="Wortman J.R."/>
            <person name="Fraser-Liggett C.M."/>
            <person name="Ravel J."/>
            <person name="Rabinowicz P.D."/>
        </authorList>
    </citation>
    <scope>NUCLEOTIDE SEQUENCE [LARGE SCALE GENOMIC DNA]</scope>
    <source>
        <strain evidence="3">cv. Hale</strain>
    </source>
</reference>
<dbReference type="AlphaFoldDB" id="B9RN52"/>
<sequence>MRRYVVATLHWLYLAVQWEDFLLLLLPVPHPHRLGRQFDRSSCCDCIATHAVGLFGALQSLQQDLDHIAEFVDTSNSYGLVHKLKSKSFLTLIAPFICKSNYHIVAVERNLDDAEERFVQIFTEEKQKFDEVSLVNVNNMKIKSTKSGNADDLCDRYMVITILVAARVRELPTVKSCRDLKEALEKLHLFPPCQIQGALVMWAPQEKNDIVSEQELREKYPDLIPLIFHIFALIFT</sequence>
<dbReference type="PANTHER" id="PTHR33975">
    <property type="entry name" value="MYELIN-ASSOCIATED OLIGODENDROCYTE BASIC PROTEIN"/>
    <property type="match status" value="1"/>
</dbReference>
<feature type="signal peptide" evidence="1">
    <location>
        <begin position="1"/>
        <end position="18"/>
    </location>
</feature>
<accession>B9RN52</accession>
<evidence type="ECO:0000313" key="2">
    <source>
        <dbReference type="EMBL" id="EEF47175.1"/>
    </source>
</evidence>
<dbReference type="Pfam" id="PF07466">
    <property type="entry name" value="DUF1517"/>
    <property type="match status" value="1"/>
</dbReference>
<feature type="chain" id="PRO_5002890890" evidence="1">
    <location>
        <begin position="19"/>
        <end position="236"/>
    </location>
</feature>
<gene>
    <name evidence="2" type="ORF">RCOM_1343830</name>
</gene>
<dbReference type="Proteomes" id="UP000008311">
    <property type="component" value="Unassembled WGS sequence"/>
</dbReference>
<dbReference type="PANTHER" id="PTHR33975:SF2">
    <property type="entry name" value="MYELIN-ASSOCIATED OLIGODENDROCYTE BASIC PROTEIN"/>
    <property type="match status" value="1"/>
</dbReference>
<dbReference type="InParanoid" id="B9RN52"/>
<keyword evidence="3" id="KW-1185">Reference proteome</keyword>
<dbReference type="InterPro" id="IPR053023">
    <property type="entry name" value="FLAP_modulator"/>
</dbReference>
<dbReference type="InterPro" id="IPR010903">
    <property type="entry name" value="DUF1517"/>
</dbReference>
<dbReference type="STRING" id="3988.B9RN52"/>
<dbReference type="eggNOG" id="ENOG502QUI9">
    <property type="taxonomic scope" value="Eukaryota"/>
</dbReference>
<evidence type="ECO:0000313" key="3">
    <source>
        <dbReference type="Proteomes" id="UP000008311"/>
    </source>
</evidence>